<dbReference type="KEGG" id="hadh:FRZ61_45780"/>
<dbReference type="InterPro" id="IPR001647">
    <property type="entry name" value="HTH_TetR"/>
</dbReference>
<evidence type="ECO:0000313" key="7">
    <source>
        <dbReference type="Proteomes" id="UP000325797"/>
    </source>
</evidence>
<proteinExistence type="predicted"/>
<dbReference type="GO" id="GO:0003677">
    <property type="term" value="F:DNA binding"/>
    <property type="evidence" value="ECO:0007669"/>
    <property type="project" value="UniProtKB-UniRule"/>
</dbReference>
<organism evidence="6 7">
    <name type="scientific">Hypericibacter adhaerens</name>
    <dbReference type="NCBI Taxonomy" id="2602016"/>
    <lineage>
        <taxon>Bacteria</taxon>
        <taxon>Pseudomonadati</taxon>
        <taxon>Pseudomonadota</taxon>
        <taxon>Alphaproteobacteria</taxon>
        <taxon>Rhodospirillales</taxon>
        <taxon>Dongiaceae</taxon>
        <taxon>Hypericibacter</taxon>
    </lineage>
</organism>
<dbReference type="InterPro" id="IPR036271">
    <property type="entry name" value="Tet_transcr_reg_TetR-rel_C_sf"/>
</dbReference>
<dbReference type="PRINTS" id="PR00455">
    <property type="entry name" value="HTHTETR"/>
</dbReference>
<evidence type="ECO:0000259" key="5">
    <source>
        <dbReference type="PROSITE" id="PS50977"/>
    </source>
</evidence>
<dbReference type="Gene3D" id="1.10.357.10">
    <property type="entry name" value="Tetracycline Repressor, domain 2"/>
    <property type="match status" value="1"/>
</dbReference>
<gene>
    <name evidence="6" type="ORF">FRZ61_45780</name>
</gene>
<keyword evidence="3" id="KW-0804">Transcription</keyword>
<keyword evidence="2 4" id="KW-0238">DNA-binding</keyword>
<evidence type="ECO:0000256" key="4">
    <source>
        <dbReference type="PROSITE-ProRule" id="PRU00335"/>
    </source>
</evidence>
<dbReference type="Pfam" id="PF21993">
    <property type="entry name" value="TetR_C_13_2"/>
    <property type="match status" value="1"/>
</dbReference>
<keyword evidence="7" id="KW-1185">Reference proteome</keyword>
<dbReference type="RefSeq" id="WP_151119898.1">
    <property type="nucleotide sequence ID" value="NZ_CP042582.1"/>
</dbReference>
<accession>A0A5J6N5G0</accession>
<name>A0A5J6N5G0_9PROT</name>
<dbReference type="OrthoDB" id="9798857at2"/>
<evidence type="ECO:0000256" key="3">
    <source>
        <dbReference type="ARBA" id="ARBA00023163"/>
    </source>
</evidence>
<evidence type="ECO:0000256" key="2">
    <source>
        <dbReference type="ARBA" id="ARBA00023125"/>
    </source>
</evidence>
<dbReference type="PROSITE" id="PS50977">
    <property type="entry name" value="HTH_TETR_2"/>
    <property type="match status" value="1"/>
</dbReference>
<feature type="DNA-binding region" description="H-T-H motif" evidence="4">
    <location>
        <begin position="32"/>
        <end position="51"/>
    </location>
</feature>
<dbReference type="Gene3D" id="1.10.10.60">
    <property type="entry name" value="Homeodomain-like"/>
    <property type="match status" value="1"/>
</dbReference>
<sequence length="190" mass="20497">MRKSKEEAAKTRRRIVKAAATEFRRHGISETGLSELMAAAGLTHGGFYRHFDSKEQLVAEACAAAVEPEVDSFLAVCSQKCEQKALEALAANYLSTKHRDDPSGGCPFAALGSELARSDEHTRATATASFTKLVDMVAARLDKTKPEVAKQRALVALSLMIGALTLSRIVNDPKLSADILRQAKKQIATV</sequence>
<dbReference type="PANTHER" id="PTHR47506">
    <property type="entry name" value="TRANSCRIPTIONAL REGULATORY PROTEIN"/>
    <property type="match status" value="1"/>
</dbReference>
<protein>
    <submittedName>
        <fullName evidence="6">TetR family transcriptional regulator</fullName>
    </submittedName>
</protein>
<dbReference type="Proteomes" id="UP000325797">
    <property type="component" value="Chromosome"/>
</dbReference>
<dbReference type="InterPro" id="IPR009057">
    <property type="entry name" value="Homeodomain-like_sf"/>
</dbReference>
<dbReference type="Pfam" id="PF00440">
    <property type="entry name" value="TetR_N"/>
    <property type="match status" value="1"/>
</dbReference>
<dbReference type="PANTHER" id="PTHR47506:SF7">
    <property type="entry name" value="TRANSCRIPTIONAL REGULATORY PROTEIN"/>
    <property type="match status" value="1"/>
</dbReference>
<evidence type="ECO:0000313" key="6">
    <source>
        <dbReference type="EMBL" id="QEX24637.1"/>
    </source>
</evidence>
<reference evidence="6 7" key="1">
    <citation type="submission" date="2019-08" db="EMBL/GenBank/DDBJ databases">
        <title>Hyperibacter terrae gen. nov., sp. nov. and Hyperibacter viscosus sp. nov., two new members in the family Rhodospirillaceae isolated from the rhizosphere of Hypericum perforatum.</title>
        <authorList>
            <person name="Noviana Z."/>
        </authorList>
    </citation>
    <scope>NUCLEOTIDE SEQUENCE [LARGE SCALE GENOMIC DNA]</scope>
    <source>
        <strain evidence="6 7">R5959</strain>
    </source>
</reference>
<dbReference type="SUPFAM" id="SSF48498">
    <property type="entry name" value="Tetracyclin repressor-like, C-terminal domain"/>
    <property type="match status" value="1"/>
</dbReference>
<dbReference type="AlphaFoldDB" id="A0A5J6N5G0"/>
<dbReference type="SUPFAM" id="SSF46689">
    <property type="entry name" value="Homeodomain-like"/>
    <property type="match status" value="1"/>
</dbReference>
<dbReference type="EMBL" id="CP042582">
    <property type="protein sequence ID" value="QEX24637.1"/>
    <property type="molecule type" value="Genomic_DNA"/>
</dbReference>
<feature type="domain" description="HTH tetR-type" evidence="5">
    <location>
        <begin position="9"/>
        <end position="69"/>
    </location>
</feature>
<evidence type="ECO:0000256" key="1">
    <source>
        <dbReference type="ARBA" id="ARBA00023015"/>
    </source>
</evidence>
<dbReference type="InterPro" id="IPR054156">
    <property type="entry name" value="YxaF_TetR_C"/>
</dbReference>
<keyword evidence="1" id="KW-0805">Transcription regulation</keyword>